<comment type="caution">
    <text evidence="2">The sequence shown here is derived from an EMBL/GenBank/DDBJ whole genome shotgun (WGS) entry which is preliminary data.</text>
</comment>
<feature type="region of interest" description="Disordered" evidence="1">
    <location>
        <begin position="148"/>
        <end position="180"/>
    </location>
</feature>
<name>A0A9P9W8C7_9PEZI</name>
<protein>
    <recommendedName>
        <fullName evidence="4">Zn(2)-C6 fungal-type domain-containing protein</fullName>
    </recommendedName>
</protein>
<feature type="compositionally biased region" description="Low complexity" evidence="1">
    <location>
        <begin position="150"/>
        <end position="170"/>
    </location>
</feature>
<proteinExistence type="predicted"/>
<gene>
    <name evidence="2" type="ORF">JX265_013495</name>
</gene>
<dbReference type="InterPro" id="IPR052973">
    <property type="entry name" value="Fungal_sec-metab_reg_TF"/>
</dbReference>
<reference evidence="2" key="1">
    <citation type="submission" date="2021-03" db="EMBL/GenBank/DDBJ databases">
        <title>Revisited historic fungal species revealed as producer of novel bioactive compounds through whole genome sequencing and comparative genomics.</title>
        <authorList>
            <person name="Vignolle G.A."/>
            <person name="Hochenegger N."/>
            <person name="Mach R.L."/>
            <person name="Mach-Aigner A.R."/>
            <person name="Javad Rahimi M."/>
            <person name="Salim K.A."/>
            <person name="Chan C.M."/>
            <person name="Lim L.B.L."/>
            <person name="Cai F."/>
            <person name="Druzhinina I.S."/>
            <person name="U'Ren J.M."/>
            <person name="Derntl C."/>
        </authorList>
    </citation>
    <scope>NUCLEOTIDE SEQUENCE</scope>
    <source>
        <strain evidence="2">TUCIM 5799</strain>
    </source>
</reference>
<sequence length="693" mass="79656">MGSGLEYSATSSPPLPSELDTSPSDLAHHNFQWTSPPLNPAFTMYTQPAYPSYAGQDIPIIEDLGQNYQLDAPPLPDTSYQLSYQQHFEHQQTAFPDCGHDHTLASTGDGFTSFPGTFNFVPVQQLSTAMSNMNRNVDEAEWTDVNLDYSGEGESQPSSEDSSSESVSPEATSANAESLGDEHWNWVPSYRDDILELRDSVNPMSMPCTGPRSVKNGGPLNQKGNRGGNRGGRIAPLNPEQREHASNTRQKVACIRCQYQKVKCKANPDPNDDRCLTCLAVDLGSKKTIHRLVCKRWKLSSTVLYRSGGLEFTKRRGWEGTQVADLEPHNWTSDQPRTIKLTLGLIDEPFEFRVRKFKPEPGDVLNRTWSYNGMTYETRIAPYAMENTDRARRVLFNHITANANAAIENYARDPQLHDLVGQTYKAAWDHMIHVNNNKMRPNSTGVDPKRFMQDLLALWFATKNSLRSAWLVGDERLDMDFETRQGYPFPNRLSVPRMICQQFDALNVNLIMQPARGRVLTDLWKLISSTDPQWFFTIYLAVFILLHQASAISKDRYWHARHRSYVRRYDKERDMEDIQEGANIVLLCWHYYNRCLSPLTVPWEKIRKAEPGKKTRERIYSDIRPDQERLMRELAEISALESVPETDAERYGWDGLIIDHKYPLIWERDLHFVSQMFKKDWAPEDTWRRSMDD</sequence>
<dbReference type="AlphaFoldDB" id="A0A9P9W8C7"/>
<accession>A0A9P9W8C7</accession>
<evidence type="ECO:0000256" key="1">
    <source>
        <dbReference type="SAM" id="MobiDB-lite"/>
    </source>
</evidence>
<organism evidence="2 3">
    <name type="scientific">Neoarthrinium moseri</name>
    <dbReference type="NCBI Taxonomy" id="1658444"/>
    <lineage>
        <taxon>Eukaryota</taxon>
        <taxon>Fungi</taxon>
        <taxon>Dikarya</taxon>
        <taxon>Ascomycota</taxon>
        <taxon>Pezizomycotina</taxon>
        <taxon>Sordariomycetes</taxon>
        <taxon>Xylariomycetidae</taxon>
        <taxon>Amphisphaeriales</taxon>
        <taxon>Apiosporaceae</taxon>
        <taxon>Neoarthrinium</taxon>
    </lineage>
</organism>
<evidence type="ECO:0000313" key="3">
    <source>
        <dbReference type="Proteomes" id="UP000829685"/>
    </source>
</evidence>
<evidence type="ECO:0008006" key="4">
    <source>
        <dbReference type="Google" id="ProtNLM"/>
    </source>
</evidence>
<dbReference type="Proteomes" id="UP000829685">
    <property type="component" value="Unassembled WGS sequence"/>
</dbReference>
<dbReference type="PANTHER" id="PTHR35392:SF3">
    <property type="entry name" value="ZN(2)-C6 FUNGAL-TYPE DOMAIN-CONTAINING PROTEIN"/>
    <property type="match status" value="1"/>
</dbReference>
<feature type="region of interest" description="Disordered" evidence="1">
    <location>
        <begin position="209"/>
        <end position="245"/>
    </location>
</feature>
<dbReference type="EMBL" id="JAFIMR010000072">
    <property type="protein sequence ID" value="KAI1849908.1"/>
    <property type="molecule type" value="Genomic_DNA"/>
</dbReference>
<keyword evidence="3" id="KW-1185">Reference proteome</keyword>
<feature type="region of interest" description="Disordered" evidence="1">
    <location>
        <begin position="1"/>
        <end position="30"/>
    </location>
</feature>
<evidence type="ECO:0000313" key="2">
    <source>
        <dbReference type="EMBL" id="KAI1849908.1"/>
    </source>
</evidence>
<dbReference type="PANTHER" id="PTHR35392">
    <property type="entry name" value="ZN(II)2CYS6 TRANSCRIPTION FACTOR (EUROFUNG)-RELATED-RELATED"/>
    <property type="match status" value="1"/>
</dbReference>